<evidence type="ECO:0000313" key="1">
    <source>
        <dbReference type="EMBL" id="VIJ02931.1"/>
    </source>
</evidence>
<dbReference type="Proteomes" id="UP000508034">
    <property type="component" value="Unassembled WGS sequence"/>
</dbReference>
<name>A0AAX3HK50_BACTI</name>
<dbReference type="AlphaFoldDB" id="A0AAX3HK50"/>
<protein>
    <submittedName>
        <fullName evidence="1">Uncharacterized protein</fullName>
    </submittedName>
</protein>
<sequence length="83" mass="9018">MKVTIFMIYISEVAFLSTDNSPSLPLRKVSAIPTNIRIIPTTCILVGLNPVKTVSNNIATAGSKNTNTEIILVDKCLKLSKNK</sequence>
<gene>
    <name evidence="1" type="ORF">BTAR23_AR23_01152</name>
</gene>
<dbReference type="EMBL" id="CAAKHA010000014">
    <property type="protein sequence ID" value="VIJ02931.1"/>
    <property type="molecule type" value="Genomic_DNA"/>
</dbReference>
<proteinExistence type="predicted"/>
<evidence type="ECO:0000313" key="2">
    <source>
        <dbReference type="Proteomes" id="UP000508034"/>
    </source>
</evidence>
<accession>A0AAX3HK50</accession>
<organism evidence="1 2">
    <name type="scientific">Bacillus thuringiensis subsp. israelensis</name>
    <dbReference type="NCBI Taxonomy" id="1430"/>
    <lineage>
        <taxon>Bacteria</taxon>
        <taxon>Bacillati</taxon>
        <taxon>Bacillota</taxon>
        <taxon>Bacilli</taxon>
        <taxon>Bacillales</taxon>
        <taxon>Bacillaceae</taxon>
        <taxon>Bacillus</taxon>
        <taxon>Bacillus cereus group</taxon>
    </lineage>
</organism>
<reference evidence="1 2" key="1">
    <citation type="submission" date="2019-04" db="EMBL/GenBank/DDBJ databases">
        <authorList>
            <person name="Patino-Navarrete R."/>
            <person name="Patino Navarrete R."/>
        </authorList>
    </citation>
    <scope>NUCLEOTIDE SEQUENCE [LARGE SCALE GENOMIC DNA]</scope>
    <source>
        <strain evidence="1">Bacillus thuringiensis strain AR23</strain>
    </source>
</reference>
<comment type="caution">
    <text evidence="1">The sequence shown here is derived from an EMBL/GenBank/DDBJ whole genome shotgun (WGS) entry which is preliminary data.</text>
</comment>